<proteinExistence type="inferred from homology"/>
<evidence type="ECO:0000313" key="8">
    <source>
        <dbReference type="Proteomes" id="UP001302429"/>
    </source>
</evidence>
<keyword evidence="8" id="KW-1185">Reference proteome</keyword>
<reference evidence="7 8" key="1">
    <citation type="submission" date="2023-10" db="EMBL/GenBank/DDBJ databases">
        <title>Complete genome sequence of a Sphingomonadaceae bacterium.</title>
        <authorList>
            <person name="Yan C."/>
        </authorList>
    </citation>
    <scope>NUCLEOTIDE SEQUENCE [LARGE SCALE GENOMIC DNA]</scope>
    <source>
        <strain evidence="7 8">SCSIO 66989</strain>
    </source>
</reference>
<name>A0AA97I1Q8_9SPHN</name>
<gene>
    <name evidence="7" type="ORF">RB602_14390</name>
</gene>
<keyword evidence="2" id="KW-1277">Toxin-antitoxin system</keyword>
<dbReference type="EMBL" id="CP136594">
    <property type="protein sequence ID" value="WOE75005.1"/>
    <property type="molecule type" value="Genomic_DNA"/>
</dbReference>
<dbReference type="GO" id="GO:0004540">
    <property type="term" value="F:RNA nuclease activity"/>
    <property type="evidence" value="ECO:0007669"/>
    <property type="project" value="InterPro"/>
</dbReference>
<evidence type="ECO:0000256" key="1">
    <source>
        <dbReference type="ARBA" id="ARBA00022553"/>
    </source>
</evidence>
<evidence type="ECO:0000256" key="4">
    <source>
        <dbReference type="ARBA" id="ARBA00022741"/>
    </source>
</evidence>
<keyword evidence="1" id="KW-0597">Phosphoprotein</keyword>
<evidence type="ECO:0000256" key="3">
    <source>
        <dbReference type="ARBA" id="ARBA00022722"/>
    </source>
</evidence>
<sequence length="118" mass="13777">MEKTDRTVLRLELILTMIERTNARLASVSEDEFVDDHDEIDLLSFRLSQIGEMTGRLPTELKAQYPEIPWREIGGMRNLLVHEYLRVIPLRLYLTAKNDLSELEKACRAAMEQYRDPA</sequence>
<dbReference type="InterPro" id="IPR037038">
    <property type="entry name" value="HepT-like_sf"/>
</dbReference>
<dbReference type="PANTHER" id="PTHR34139:SF1">
    <property type="entry name" value="RNASE MJ1380-RELATED"/>
    <property type="match status" value="1"/>
</dbReference>
<keyword evidence="4" id="KW-0547">Nucleotide-binding</keyword>
<comment type="similarity">
    <text evidence="6">Belongs to the HepT RNase toxin family.</text>
</comment>
<dbReference type="InterPro" id="IPR008201">
    <property type="entry name" value="HepT-like"/>
</dbReference>
<keyword evidence="3" id="KW-0540">Nuclease</keyword>
<evidence type="ECO:0000256" key="2">
    <source>
        <dbReference type="ARBA" id="ARBA00022649"/>
    </source>
</evidence>
<dbReference type="Proteomes" id="UP001302429">
    <property type="component" value="Chromosome"/>
</dbReference>
<keyword evidence="5" id="KW-0378">Hydrolase</keyword>
<dbReference type="GO" id="GO:0016787">
    <property type="term" value="F:hydrolase activity"/>
    <property type="evidence" value="ECO:0007669"/>
    <property type="project" value="UniProtKB-KW"/>
</dbReference>
<evidence type="ECO:0000256" key="6">
    <source>
        <dbReference type="ARBA" id="ARBA00024207"/>
    </source>
</evidence>
<evidence type="ECO:0000313" key="7">
    <source>
        <dbReference type="EMBL" id="WOE75005.1"/>
    </source>
</evidence>
<dbReference type="PANTHER" id="PTHR34139">
    <property type="entry name" value="UPF0331 PROTEIN MJ0127"/>
    <property type="match status" value="1"/>
</dbReference>
<accession>A0AA97I1Q8</accession>
<dbReference type="GO" id="GO:0110001">
    <property type="term" value="C:toxin-antitoxin complex"/>
    <property type="evidence" value="ECO:0007669"/>
    <property type="project" value="InterPro"/>
</dbReference>
<dbReference type="Pfam" id="PF01934">
    <property type="entry name" value="HepT-like"/>
    <property type="match status" value="1"/>
</dbReference>
<dbReference type="InterPro" id="IPR051813">
    <property type="entry name" value="HepT_RNase_toxin"/>
</dbReference>
<dbReference type="Gene3D" id="1.20.120.580">
    <property type="entry name" value="bsu32300-like"/>
    <property type="match status" value="1"/>
</dbReference>
<organism evidence="7 8">
    <name type="scientific">Alterisphingorhabdus coralli</name>
    <dbReference type="NCBI Taxonomy" id="3071408"/>
    <lineage>
        <taxon>Bacteria</taxon>
        <taxon>Pseudomonadati</taxon>
        <taxon>Pseudomonadota</taxon>
        <taxon>Alphaproteobacteria</taxon>
        <taxon>Sphingomonadales</taxon>
        <taxon>Sphingomonadaceae</taxon>
        <taxon>Alterisphingorhabdus (ex Yan et al. 2024)</taxon>
    </lineage>
</organism>
<dbReference type="GO" id="GO:0000166">
    <property type="term" value="F:nucleotide binding"/>
    <property type="evidence" value="ECO:0007669"/>
    <property type="project" value="UniProtKB-KW"/>
</dbReference>
<protein>
    <submittedName>
        <fullName evidence="7">HepT-like ribonuclease domain-containing protein</fullName>
    </submittedName>
</protein>
<dbReference type="RefSeq" id="WP_317081527.1">
    <property type="nucleotide sequence ID" value="NZ_CP136594.1"/>
</dbReference>
<dbReference type="AlphaFoldDB" id="A0AA97I1Q8"/>
<dbReference type="KEGG" id="acoa:RB602_14390"/>
<evidence type="ECO:0000256" key="5">
    <source>
        <dbReference type="ARBA" id="ARBA00022801"/>
    </source>
</evidence>